<feature type="domain" description="C2H2-type" evidence="13">
    <location>
        <begin position="164"/>
        <end position="191"/>
    </location>
</feature>
<dbReference type="InterPro" id="IPR013087">
    <property type="entry name" value="Znf_C2H2_type"/>
</dbReference>
<evidence type="ECO:0000256" key="5">
    <source>
        <dbReference type="ARBA" id="ARBA00022771"/>
    </source>
</evidence>
<accession>A0A8C6T8G2</accession>
<evidence type="ECO:0000256" key="9">
    <source>
        <dbReference type="ARBA" id="ARBA00023163"/>
    </source>
</evidence>
<evidence type="ECO:0000313" key="14">
    <source>
        <dbReference type="Ensembl" id="ENSNMLP00000018012.1"/>
    </source>
</evidence>
<keyword evidence="6" id="KW-0862">Zinc</keyword>
<evidence type="ECO:0000256" key="1">
    <source>
        <dbReference type="ARBA" id="ARBA00004123"/>
    </source>
</evidence>
<dbReference type="InterPro" id="IPR027756">
    <property type="entry name" value="Ovo-like"/>
</dbReference>
<evidence type="ECO:0000256" key="7">
    <source>
        <dbReference type="ARBA" id="ARBA00023015"/>
    </source>
</evidence>
<dbReference type="Proteomes" id="UP000694523">
    <property type="component" value="Unplaced"/>
</dbReference>
<organism evidence="14 15">
    <name type="scientific">Neogobius melanostomus</name>
    <name type="common">round goby</name>
    <dbReference type="NCBI Taxonomy" id="47308"/>
    <lineage>
        <taxon>Eukaryota</taxon>
        <taxon>Metazoa</taxon>
        <taxon>Chordata</taxon>
        <taxon>Craniata</taxon>
        <taxon>Vertebrata</taxon>
        <taxon>Euteleostomi</taxon>
        <taxon>Actinopterygii</taxon>
        <taxon>Neopterygii</taxon>
        <taxon>Teleostei</taxon>
        <taxon>Neoteleostei</taxon>
        <taxon>Acanthomorphata</taxon>
        <taxon>Gobiaria</taxon>
        <taxon>Gobiiformes</taxon>
        <taxon>Gobioidei</taxon>
        <taxon>Gobiidae</taxon>
        <taxon>Benthophilinae</taxon>
        <taxon>Neogobiini</taxon>
        <taxon>Neogobius</taxon>
    </lineage>
</organism>
<dbReference type="GO" id="GO:0008270">
    <property type="term" value="F:zinc ion binding"/>
    <property type="evidence" value="ECO:0007669"/>
    <property type="project" value="UniProtKB-KW"/>
</dbReference>
<reference evidence="14" key="1">
    <citation type="submission" date="2025-08" db="UniProtKB">
        <authorList>
            <consortium name="Ensembl"/>
        </authorList>
    </citation>
    <scope>IDENTIFICATION</scope>
</reference>
<name>A0A8C6T8G2_9GOBI</name>
<evidence type="ECO:0000256" key="3">
    <source>
        <dbReference type="ARBA" id="ARBA00022723"/>
    </source>
</evidence>
<keyword evidence="4" id="KW-0677">Repeat</keyword>
<evidence type="ECO:0000256" key="8">
    <source>
        <dbReference type="ARBA" id="ARBA00023125"/>
    </source>
</evidence>
<evidence type="ECO:0000256" key="10">
    <source>
        <dbReference type="ARBA" id="ARBA00023242"/>
    </source>
</evidence>
<feature type="domain" description="C2H2-type" evidence="13">
    <location>
        <begin position="136"/>
        <end position="163"/>
    </location>
</feature>
<dbReference type="FunFam" id="3.30.160.60:FF:000065">
    <property type="entry name" value="B-cell CLL/lymphoma 6, member B"/>
    <property type="match status" value="1"/>
</dbReference>
<dbReference type="InterPro" id="IPR036236">
    <property type="entry name" value="Znf_C2H2_sf"/>
</dbReference>
<dbReference type="FunFam" id="3.30.160.60:FF:003288">
    <property type="entry name" value="Uncharacterized protein"/>
    <property type="match status" value="1"/>
</dbReference>
<dbReference type="FunFam" id="3.30.160.60:FF:001485">
    <property type="entry name" value="Krueppel-related zinc finger protein"/>
    <property type="match status" value="1"/>
</dbReference>
<evidence type="ECO:0000256" key="6">
    <source>
        <dbReference type="ARBA" id="ARBA00022833"/>
    </source>
</evidence>
<dbReference type="GO" id="GO:0000981">
    <property type="term" value="F:DNA-binding transcription factor activity, RNA polymerase II-specific"/>
    <property type="evidence" value="ECO:0007669"/>
    <property type="project" value="TreeGrafter"/>
</dbReference>
<dbReference type="Gene3D" id="3.30.160.60">
    <property type="entry name" value="Classic Zinc Finger"/>
    <property type="match status" value="5"/>
</dbReference>
<dbReference type="GO" id="GO:0005634">
    <property type="term" value="C:nucleus"/>
    <property type="evidence" value="ECO:0007669"/>
    <property type="project" value="UniProtKB-SubCell"/>
</dbReference>
<protein>
    <recommendedName>
        <fullName evidence="13">C2H2-type domain-containing protein</fullName>
    </recommendedName>
</protein>
<proteinExistence type="inferred from homology"/>
<dbReference type="GO" id="GO:0009913">
    <property type="term" value="P:epidermal cell differentiation"/>
    <property type="evidence" value="ECO:0007669"/>
    <property type="project" value="TreeGrafter"/>
</dbReference>
<dbReference type="GO" id="GO:0000978">
    <property type="term" value="F:RNA polymerase II cis-regulatory region sequence-specific DNA binding"/>
    <property type="evidence" value="ECO:0007669"/>
    <property type="project" value="TreeGrafter"/>
</dbReference>
<comment type="similarity">
    <text evidence="2">Belongs to the krueppel C2H2-type zinc-finger protein family.</text>
</comment>
<dbReference type="SMART" id="SM00355">
    <property type="entry name" value="ZnF_C2H2"/>
    <property type="match status" value="4"/>
</dbReference>
<feature type="region of interest" description="Disordered" evidence="12">
    <location>
        <begin position="74"/>
        <end position="135"/>
    </location>
</feature>
<feature type="domain" description="C2H2-type" evidence="13">
    <location>
        <begin position="192"/>
        <end position="219"/>
    </location>
</feature>
<keyword evidence="10" id="KW-0539">Nucleus</keyword>
<evidence type="ECO:0000259" key="13">
    <source>
        <dbReference type="PROSITE" id="PS50157"/>
    </source>
</evidence>
<evidence type="ECO:0000256" key="4">
    <source>
        <dbReference type="ARBA" id="ARBA00022737"/>
    </source>
</evidence>
<feature type="compositionally biased region" description="Acidic residues" evidence="12">
    <location>
        <begin position="75"/>
        <end position="88"/>
    </location>
</feature>
<keyword evidence="7" id="KW-0805">Transcription regulation</keyword>
<dbReference type="SUPFAM" id="SSF57667">
    <property type="entry name" value="beta-beta-alpha zinc fingers"/>
    <property type="match status" value="3"/>
</dbReference>
<keyword evidence="15" id="KW-1185">Reference proteome</keyword>
<dbReference type="PANTHER" id="PTHR10032">
    <property type="entry name" value="ZINC FINGER PROTEIN WITH KRAB AND SCAN DOMAINS"/>
    <property type="match status" value="1"/>
</dbReference>
<feature type="region of interest" description="Disordered" evidence="12">
    <location>
        <begin position="29"/>
        <end position="62"/>
    </location>
</feature>
<evidence type="ECO:0000256" key="12">
    <source>
        <dbReference type="SAM" id="MobiDB-lite"/>
    </source>
</evidence>
<keyword evidence="8" id="KW-0238">DNA-binding</keyword>
<dbReference type="PROSITE" id="PS00028">
    <property type="entry name" value="ZINC_FINGER_C2H2_1"/>
    <property type="match status" value="4"/>
</dbReference>
<evidence type="ECO:0000256" key="2">
    <source>
        <dbReference type="ARBA" id="ARBA00006991"/>
    </source>
</evidence>
<dbReference type="PROSITE" id="PS50157">
    <property type="entry name" value="ZINC_FINGER_C2H2_2"/>
    <property type="match status" value="4"/>
</dbReference>
<keyword evidence="5 11" id="KW-0863">Zinc-finger</keyword>
<comment type="subcellular location">
    <subcellularLocation>
        <location evidence="1">Nucleus</location>
    </subcellularLocation>
</comment>
<dbReference type="GO" id="GO:0000122">
    <property type="term" value="P:negative regulation of transcription by RNA polymerase II"/>
    <property type="evidence" value="ECO:0007669"/>
    <property type="project" value="UniProtKB-ARBA"/>
</dbReference>
<dbReference type="Pfam" id="PF00096">
    <property type="entry name" value="zf-C2H2"/>
    <property type="match status" value="1"/>
</dbReference>
<feature type="domain" description="C2H2-type" evidence="13">
    <location>
        <begin position="220"/>
        <end position="247"/>
    </location>
</feature>
<evidence type="ECO:0000313" key="15">
    <source>
        <dbReference type="Proteomes" id="UP000694523"/>
    </source>
</evidence>
<dbReference type="PANTHER" id="PTHR10032:SF272">
    <property type="entry name" value="OVO-LIKE ZINC FINGER 1A-RELATED"/>
    <property type="match status" value="1"/>
</dbReference>
<reference evidence="14" key="2">
    <citation type="submission" date="2025-09" db="UniProtKB">
        <authorList>
            <consortium name="Ensembl"/>
        </authorList>
    </citation>
    <scope>IDENTIFICATION</scope>
</reference>
<evidence type="ECO:0000256" key="11">
    <source>
        <dbReference type="PROSITE-ProRule" id="PRU00042"/>
    </source>
</evidence>
<dbReference type="Ensembl" id="ENSNMLT00000020245.1">
    <property type="protein sequence ID" value="ENSNMLP00000018012.1"/>
    <property type="gene ID" value="ENSNMLG00000011864.1"/>
</dbReference>
<feature type="compositionally biased region" description="Basic and acidic residues" evidence="12">
    <location>
        <begin position="37"/>
        <end position="50"/>
    </location>
</feature>
<keyword evidence="9" id="KW-0804">Transcription</keyword>
<dbReference type="AlphaFoldDB" id="A0A8C6T8G2"/>
<sequence>MAEVKLKEEQELWEPAEVENSVVHQLKEEPGCGGVQSHEEAGHTLLHVKEEPEEVNIPHETSSACPFIRVIVKSEDEEENSEDRDAAEEEKSSDTDDSGDFTPSAESHIAQTQTEQQQEPANGNDVNAAGASDKPHKCSYCGKRFATGARLKIHVRTHTGEKPFKCSVCAMGFSEKGILKTHMMTHTGERPLSCTVCSKTFILNSHLKVHMRSHTGERPFSCPVCSKEFVAKSPLNAHLRAHTGEKPHKCTFCSKCFLPREV</sequence>
<keyword evidence="3" id="KW-0479">Metal-binding</keyword>
<dbReference type="FunFam" id="3.30.160.60:FF:001465">
    <property type="entry name" value="Zinc finger protein 560"/>
    <property type="match status" value="1"/>
</dbReference>
<dbReference type="Pfam" id="PF13894">
    <property type="entry name" value="zf-C2H2_4"/>
    <property type="match status" value="2"/>
</dbReference>